<feature type="chain" id="PRO_5031342102" evidence="2">
    <location>
        <begin position="27"/>
        <end position="156"/>
    </location>
</feature>
<keyword evidence="4" id="KW-1185">Reference proteome</keyword>
<evidence type="ECO:0000313" key="3">
    <source>
        <dbReference type="EMBL" id="NYI42569.1"/>
    </source>
</evidence>
<keyword evidence="2" id="KW-0732">Signal</keyword>
<dbReference type="EMBL" id="JACBZO010000001">
    <property type="protein sequence ID" value="NYI42569.1"/>
    <property type="molecule type" value="Genomic_DNA"/>
</dbReference>
<dbReference type="Proteomes" id="UP000547973">
    <property type="component" value="Unassembled WGS sequence"/>
</dbReference>
<feature type="compositionally biased region" description="Gly residues" evidence="1">
    <location>
        <begin position="134"/>
        <end position="156"/>
    </location>
</feature>
<evidence type="ECO:0000256" key="2">
    <source>
        <dbReference type="SAM" id="SignalP"/>
    </source>
</evidence>
<feature type="compositionally biased region" description="Basic and acidic residues" evidence="1">
    <location>
        <begin position="115"/>
        <end position="125"/>
    </location>
</feature>
<feature type="region of interest" description="Disordered" evidence="1">
    <location>
        <begin position="46"/>
        <end position="156"/>
    </location>
</feature>
<name>A0A7Z0CJ20_9MICO</name>
<feature type="signal peptide" evidence="2">
    <location>
        <begin position="1"/>
        <end position="26"/>
    </location>
</feature>
<evidence type="ECO:0000313" key="4">
    <source>
        <dbReference type="Proteomes" id="UP000547973"/>
    </source>
</evidence>
<gene>
    <name evidence="3" type="ORF">BKA03_002688</name>
</gene>
<sequence>MIKTRTWAIAGASAALILVPAGVSYAVTSASDGTQPTVTERVQAREQLHADQQVNYGTPAGGMYGAANGNQVQSQAGNQAQSQAGNQAQSQAGDQTQNQTRNQVRDPAQDPSGDQTRDQVRDQLRDTANCDGNGPIGDGPQVGVGAGQGGMMGGRS</sequence>
<dbReference type="AlphaFoldDB" id="A0A7Z0CJ20"/>
<accession>A0A7Z0CJ20</accession>
<dbReference type="RefSeq" id="WP_062074373.1">
    <property type="nucleotide sequence ID" value="NZ_BBRC01000002.1"/>
</dbReference>
<proteinExistence type="predicted"/>
<reference evidence="3 4" key="1">
    <citation type="submission" date="2020-07" db="EMBL/GenBank/DDBJ databases">
        <title>Sequencing the genomes of 1000 actinobacteria strains.</title>
        <authorList>
            <person name="Klenk H.-P."/>
        </authorList>
    </citation>
    <scope>NUCLEOTIDE SEQUENCE [LARGE SCALE GENOMIC DNA]</scope>
    <source>
        <strain evidence="3 4">DSM 19970</strain>
    </source>
</reference>
<comment type="caution">
    <text evidence="3">The sequence shown here is derived from an EMBL/GenBank/DDBJ whole genome shotgun (WGS) entry which is preliminary data.</text>
</comment>
<evidence type="ECO:0000256" key="1">
    <source>
        <dbReference type="SAM" id="MobiDB-lite"/>
    </source>
</evidence>
<feature type="compositionally biased region" description="Low complexity" evidence="1">
    <location>
        <begin position="65"/>
        <end position="93"/>
    </location>
</feature>
<protein>
    <submittedName>
        <fullName evidence="3">Uncharacterized protein</fullName>
    </submittedName>
</protein>
<organism evidence="3 4">
    <name type="scientific">Demequina lutea</name>
    <dbReference type="NCBI Taxonomy" id="431489"/>
    <lineage>
        <taxon>Bacteria</taxon>
        <taxon>Bacillati</taxon>
        <taxon>Actinomycetota</taxon>
        <taxon>Actinomycetes</taxon>
        <taxon>Micrococcales</taxon>
        <taxon>Demequinaceae</taxon>
        <taxon>Demequina</taxon>
    </lineage>
</organism>